<dbReference type="Pfam" id="PF03081">
    <property type="entry name" value="Exo70_C"/>
    <property type="match status" value="1"/>
</dbReference>
<dbReference type="PANTHER" id="PTHR12542">
    <property type="entry name" value="EXOCYST COMPLEX PROTEIN EXO70"/>
    <property type="match status" value="1"/>
</dbReference>
<dbReference type="Proteomes" id="UP000317650">
    <property type="component" value="Chromosome 9"/>
</dbReference>
<comment type="similarity">
    <text evidence="1 3">Belongs to the EXO70 family.</text>
</comment>
<evidence type="ECO:0000313" key="7">
    <source>
        <dbReference type="Proteomes" id="UP000317650"/>
    </source>
</evidence>
<evidence type="ECO:0000256" key="4">
    <source>
        <dbReference type="SAM" id="MobiDB-lite"/>
    </source>
</evidence>
<feature type="region of interest" description="Disordered" evidence="4">
    <location>
        <begin position="628"/>
        <end position="654"/>
    </location>
</feature>
<protein>
    <recommendedName>
        <fullName evidence="3">Exocyst subunit Exo70 family protein</fullName>
    </recommendedName>
</protein>
<dbReference type="GO" id="GO:0006887">
    <property type="term" value="P:exocytosis"/>
    <property type="evidence" value="ECO:0007669"/>
    <property type="project" value="UniProtKB-KW"/>
</dbReference>
<feature type="compositionally biased region" description="Polar residues" evidence="4">
    <location>
        <begin position="19"/>
        <end position="28"/>
    </location>
</feature>
<dbReference type="PANTHER" id="PTHR12542:SF17">
    <property type="entry name" value="EXOCYST SUBUNIT EXO70 FAMILY PROTEIN"/>
    <property type="match status" value="1"/>
</dbReference>
<proteinExistence type="inferred from homology"/>
<sequence length="654" mass="71825">MATLAEALGHWRGKGMRSLLSSSPSPQDGPQLHHLHRNHRRPVELSPSRQTFSNRMMEDSIAAAEEVISKWGPEVEASLFYGNGHAEADRFLRAASDLHRSMLFFTSPSANSAASPATRSAVLFRAQSLLSAAMRRLERELHLLLSDHCRLLDSHCSSSSDASTIEDAAESITEMESTLDVVMRDLRAVAEAMFSAGYTKECVRVYKTVSKSFIDKSIRRLGFERLTQSQVQKLDGSALESRIRAWLAAAPIAFRILFSRERLLCDRIFAGSDAVRESCFADVARDAAAALLAFPESAARSKRSPEKLFRILDLYDTLVELWPDIESLFIFESTAAVRSQAVVSLLRLAEVARSTLADFEAAIERDASRSPVPGGDVHPITRYVMNYLVFLADYEIALADIFVDFPLQTPSPLLDSFFEAAAVATSRTSSHSSPSSASTTISFEGSPWSSSSSAAAGSISDRIAWLVLVLICKLDGKAELYREAALSYLFLANNIQYILRKVKESGLRPLLGDEWVERHGARARHYAASYAQLAWAKVAAAIPADVSGREAEERMRGFNAALEAECRGQAGWVVVSDGGLREEVREAVAEMVVPAYRVFYERCRPMLRARSTAVLRFSPEDVGNRLNGIFSGSTGSGSSRNRVSGSSKGSNRSQ</sequence>
<comment type="caution">
    <text evidence="6">The sequence shown here is derived from an EMBL/GenBank/DDBJ whole genome shotgun (WGS) entry which is preliminary data.</text>
</comment>
<evidence type="ECO:0000256" key="2">
    <source>
        <dbReference type="ARBA" id="ARBA00022448"/>
    </source>
</evidence>
<dbReference type="Gene3D" id="1.20.1280.170">
    <property type="entry name" value="Exocyst complex component Exo70"/>
    <property type="match status" value="1"/>
</dbReference>
<name>A0A4S8IDL6_MUSBA</name>
<accession>A0A4S8IDL6</accession>
<feature type="domain" description="Exocyst complex subunit Exo70 C-terminal" evidence="5">
    <location>
        <begin position="245"/>
        <end position="627"/>
    </location>
</feature>
<keyword evidence="2 3" id="KW-0813">Transport</keyword>
<evidence type="ECO:0000256" key="1">
    <source>
        <dbReference type="ARBA" id="ARBA00006756"/>
    </source>
</evidence>
<gene>
    <name evidence="6" type="ORF">C4D60_Mb09t02930</name>
</gene>
<dbReference type="AlphaFoldDB" id="A0A4S8IDL6"/>
<dbReference type="InterPro" id="IPR046364">
    <property type="entry name" value="Exo70_C"/>
</dbReference>
<dbReference type="EMBL" id="PYDT01000010">
    <property type="protein sequence ID" value="THU46247.1"/>
    <property type="molecule type" value="Genomic_DNA"/>
</dbReference>
<evidence type="ECO:0000313" key="6">
    <source>
        <dbReference type="EMBL" id="THU46247.1"/>
    </source>
</evidence>
<keyword evidence="3" id="KW-0268">Exocytosis</keyword>
<organism evidence="6 7">
    <name type="scientific">Musa balbisiana</name>
    <name type="common">Banana</name>
    <dbReference type="NCBI Taxonomy" id="52838"/>
    <lineage>
        <taxon>Eukaryota</taxon>
        <taxon>Viridiplantae</taxon>
        <taxon>Streptophyta</taxon>
        <taxon>Embryophyta</taxon>
        <taxon>Tracheophyta</taxon>
        <taxon>Spermatophyta</taxon>
        <taxon>Magnoliopsida</taxon>
        <taxon>Liliopsida</taxon>
        <taxon>Zingiberales</taxon>
        <taxon>Musaceae</taxon>
        <taxon>Musa</taxon>
    </lineage>
</organism>
<feature type="region of interest" description="Disordered" evidence="4">
    <location>
        <begin position="428"/>
        <end position="449"/>
    </location>
</feature>
<dbReference type="GO" id="GO:0000145">
    <property type="term" value="C:exocyst"/>
    <property type="evidence" value="ECO:0007669"/>
    <property type="project" value="InterPro"/>
</dbReference>
<dbReference type="GO" id="GO:0005546">
    <property type="term" value="F:phosphatidylinositol-4,5-bisphosphate binding"/>
    <property type="evidence" value="ECO:0007669"/>
    <property type="project" value="InterPro"/>
</dbReference>
<dbReference type="InterPro" id="IPR004140">
    <property type="entry name" value="Exo70"/>
</dbReference>
<evidence type="ECO:0000256" key="3">
    <source>
        <dbReference type="RuleBase" id="RU365026"/>
    </source>
</evidence>
<dbReference type="GO" id="GO:0015031">
    <property type="term" value="P:protein transport"/>
    <property type="evidence" value="ECO:0007669"/>
    <property type="project" value="UniProtKB-KW"/>
</dbReference>
<dbReference type="SUPFAM" id="SSF74788">
    <property type="entry name" value="Cullin repeat-like"/>
    <property type="match status" value="1"/>
</dbReference>
<dbReference type="InterPro" id="IPR016159">
    <property type="entry name" value="Cullin_repeat-like_dom_sf"/>
</dbReference>
<reference evidence="6 7" key="1">
    <citation type="journal article" date="2019" name="Nat. Plants">
        <title>Genome sequencing of Musa balbisiana reveals subgenome evolution and function divergence in polyploid bananas.</title>
        <authorList>
            <person name="Yao X."/>
        </authorList>
    </citation>
    <scope>NUCLEOTIDE SEQUENCE [LARGE SCALE GENOMIC DNA]</scope>
    <source>
        <strain evidence="7">cv. DH-PKW</strain>
        <tissue evidence="6">Leaves</tissue>
    </source>
</reference>
<keyword evidence="3" id="KW-0653">Protein transport</keyword>
<feature type="region of interest" description="Disordered" evidence="4">
    <location>
        <begin position="16"/>
        <end position="46"/>
    </location>
</feature>
<comment type="function">
    <text evidence="3">Component of the exocyst complex.</text>
</comment>
<dbReference type="STRING" id="52838.A0A4S8IDL6"/>
<dbReference type="Pfam" id="PF20669">
    <property type="entry name" value="Exo70_N"/>
    <property type="match status" value="1"/>
</dbReference>
<evidence type="ECO:0000259" key="5">
    <source>
        <dbReference type="Pfam" id="PF03081"/>
    </source>
</evidence>
<keyword evidence="7" id="KW-1185">Reference proteome</keyword>